<keyword evidence="5" id="KW-0472">Membrane</keyword>
<proteinExistence type="predicted"/>
<keyword evidence="7" id="KW-1185">Reference proteome</keyword>
<dbReference type="CDD" id="cd16914">
    <property type="entry name" value="EcfT"/>
    <property type="match status" value="1"/>
</dbReference>
<comment type="caution">
    <text evidence="6">The sequence shown here is derived from an EMBL/GenBank/DDBJ whole genome shotgun (WGS) entry which is preliminary data.</text>
</comment>
<keyword evidence="2" id="KW-1003">Cell membrane</keyword>
<evidence type="ECO:0000256" key="3">
    <source>
        <dbReference type="ARBA" id="ARBA00022692"/>
    </source>
</evidence>
<dbReference type="EMBL" id="NNSR01000072">
    <property type="protein sequence ID" value="PKD27182.1"/>
    <property type="molecule type" value="Genomic_DNA"/>
</dbReference>
<evidence type="ECO:0000256" key="4">
    <source>
        <dbReference type="ARBA" id="ARBA00022989"/>
    </source>
</evidence>
<evidence type="ECO:0000313" key="7">
    <source>
        <dbReference type="Proteomes" id="UP000233425"/>
    </source>
</evidence>
<dbReference type="Proteomes" id="UP000233425">
    <property type="component" value="Unassembled WGS sequence"/>
</dbReference>
<sequence>MVRDVAFGQYFPANSVIHKCDPRAKLIMLVGFLVIIFCTFNYASLALVVLFTALFVAASKVPAKFYFKSMKVIIFIIIVTSILNVFYGSGDPLVQWGIFKITLNGINRAIFVSVRIICLILASSCLTFTTSPTELTDAIERLMKPLAKLHFPVHEIAMMMSLALRFVPTLLEETDKITQAQKARGADMESGNIIQRVKAFIPILIPLFVSAFRRAYELATAMECRCYRGGTGRTRMKTIHMAKRDYVSFVMVALLIGGVILCNIFLPAAV</sequence>
<evidence type="ECO:0000256" key="1">
    <source>
        <dbReference type="ARBA" id="ARBA00004141"/>
    </source>
</evidence>
<dbReference type="PANTHER" id="PTHR34857">
    <property type="entry name" value="SLL0384 PROTEIN"/>
    <property type="match status" value="1"/>
</dbReference>
<dbReference type="Pfam" id="PF02361">
    <property type="entry name" value="CbiQ"/>
    <property type="match status" value="1"/>
</dbReference>
<dbReference type="GeneID" id="93769184"/>
<comment type="subcellular location">
    <subcellularLocation>
        <location evidence="1">Membrane</location>
        <topology evidence="1">Multi-pass membrane protein</topology>
    </subcellularLocation>
</comment>
<dbReference type="PANTHER" id="PTHR34857:SF2">
    <property type="entry name" value="SLL0384 PROTEIN"/>
    <property type="match status" value="1"/>
</dbReference>
<gene>
    <name evidence="6" type="primary">ecfT_2</name>
    <name evidence="6" type="ORF">RBATCC27255_01570</name>
</gene>
<reference evidence="6" key="1">
    <citation type="journal article" date="2018" name="Environ. Microbiol.">
        <title>Sporulation capability and amylosome conservation among diverse human colonic and rumen isolates of the keystone starch-degrader Ruminococcus bromii.</title>
        <authorList>
            <person name="Mukhopadhya I."/>
            <person name="Morais S."/>
            <person name="Laverde-Gomez J."/>
            <person name="Sheridan P.O."/>
            <person name="Walker A.W."/>
            <person name="Kelly W."/>
            <person name="Klieve A.V."/>
            <person name="Ouwerkerk D."/>
            <person name="Duncan S.H."/>
            <person name="Louis P."/>
            <person name="Koropatkin N."/>
            <person name="Cockburn D."/>
            <person name="Kibler R."/>
            <person name="Cooper P.J."/>
            <person name="Sandoval C."/>
            <person name="Crost E."/>
            <person name="Juge N."/>
            <person name="Bayer E.A."/>
            <person name="Flint H.J."/>
        </authorList>
    </citation>
    <scope>NUCLEOTIDE SEQUENCE [LARGE SCALE GENOMIC DNA]</scope>
    <source>
        <strain evidence="6">ATCC 27255</strain>
    </source>
</reference>
<evidence type="ECO:0000256" key="2">
    <source>
        <dbReference type="ARBA" id="ARBA00022475"/>
    </source>
</evidence>
<dbReference type="InterPro" id="IPR003339">
    <property type="entry name" value="ABC/ECF_trnsptr_transmembrane"/>
</dbReference>
<keyword evidence="3 6" id="KW-0812">Transmembrane</keyword>
<keyword evidence="4" id="KW-1133">Transmembrane helix</keyword>
<dbReference type="AlphaFoldDB" id="A0A2N0UZW1"/>
<organism evidence="6 7">
    <name type="scientific">Ruminococcus bromii</name>
    <dbReference type="NCBI Taxonomy" id="40518"/>
    <lineage>
        <taxon>Bacteria</taxon>
        <taxon>Bacillati</taxon>
        <taxon>Bacillota</taxon>
        <taxon>Clostridia</taxon>
        <taxon>Eubacteriales</taxon>
        <taxon>Oscillospiraceae</taxon>
        <taxon>Ruminococcus</taxon>
    </lineage>
</organism>
<dbReference type="InterPro" id="IPR051611">
    <property type="entry name" value="ECF_transporter_component"/>
</dbReference>
<dbReference type="RefSeq" id="WP_046432606.1">
    <property type="nucleotide sequence ID" value="NZ_CABMMZ010000072.1"/>
</dbReference>
<evidence type="ECO:0000256" key="5">
    <source>
        <dbReference type="ARBA" id="ARBA00023136"/>
    </source>
</evidence>
<accession>A0A2N0UZW1</accession>
<evidence type="ECO:0000313" key="6">
    <source>
        <dbReference type="EMBL" id="PKD27182.1"/>
    </source>
</evidence>
<protein>
    <submittedName>
        <fullName evidence="6">Energy-coupling factor transporter transmembrane protein EcfT</fullName>
    </submittedName>
</protein>
<name>A0A2N0UZW1_9FIRM</name>
<dbReference type="GO" id="GO:0005886">
    <property type="term" value="C:plasma membrane"/>
    <property type="evidence" value="ECO:0007669"/>
    <property type="project" value="UniProtKB-ARBA"/>
</dbReference>